<dbReference type="SMART" id="SM00409">
    <property type="entry name" value="IG"/>
    <property type="match status" value="1"/>
</dbReference>
<dbReference type="GO" id="GO:0009897">
    <property type="term" value="C:external side of plasma membrane"/>
    <property type="evidence" value="ECO:0007669"/>
    <property type="project" value="TreeGrafter"/>
</dbReference>
<dbReference type="AlphaFoldDB" id="A0A668A646"/>
<dbReference type="GO" id="GO:0030888">
    <property type="term" value="P:regulation of B cell proliferation"/>
    <property type="evidence" value="ECO:0007669"/>
    <property type="project" value="TreeGrafter"/>
</dbReference>
<reference evidence="2" key="1">
    <citation type="submission" date="2019-06" db="EMBL/GenBank/DDBJ databases">
        <authorList>
            <consortium name="Wellcome Sanger Institute Data Sharing"/>
        </authorList>
    </citation>
    <scope>NUCLEOTIDE SEQUENCE [LARGE SCALE GENOMIC DNA]</scope>
</reference>
<dbReference type="Proteomes" id="UP000472263">
    <property type="component" value="Chromosome 16"/>
</dbReference>
<feature type="domain" description="Ig-like" evidence="1">
    <location>
        <begin position="7"/>
        <end position="89"/>
    </location>
</feature>
<dbReference type="GO" id="GO:0042113">
    <property type="term" value="P:B cell activation"/>
    <property type="evidence" value="ECO:0007669"/>
    <property type="project" value="TreeGrafter"/>
</dbReference>
<dbReference type="InterPro" id="IPR003599">
    <property type="entry name" value="Ig_sub"/>
</dbReference>
<dbReference type="Ensembl" id="ENSMMDT00005049762.1">
    <property type="protein sequence ID" value="ENSMMDP00005048807.1"/>
    <property type="gene ID" value="ENSMMDG00005022197.1"/>
</dbReference>
<evidence type="ECO:0000259" key="1">
    <source>
        <dbReference type="PROSITE" id="PS50835"/>
    </source>
</evidence>
<dbReference type="InterPro" id="IPR036179">
    <property type="entry name" value="Ig-like_dom_sf"/>
</dbReference>
<dbReference type="SUPFAM" id="SSF48726">
    <property type="entry name" value="Immunoglobulin"/>
    <property type="match status" value="1"/>
</dbReference>
<dbReference type="InterPro" id="IPR013783">
    <property type="entry name" value="Ig-like_fold"/>
</dbReference>
<dbReference type="InterPro" id="IPR007110">
    <property type="entry name" value="Ig-like_dom"/>
</dbReference>
<dbReference type="GO" id="GO:0019903">
    <property type="term" value="F:protein phosphatase binding"/>
    <property type="evidence" value="ECO:0007669"/>
    <property type="project" value="TreeGrafter"/>
</dbReference>
<reference evidence="2" key="3">
    <citation type="submission" date="2025-09" db="UniProtKB">
        <authorList>
            <consortium name="Ensembl"/>
        </authorList>
    </citation>
    <scope>IDENTIFICATION</scope>
</reference>
<dbReference type="SMART" id="SM00408">
    <property type="entry name" value="IGc2"/>
    <property type="match status" value="1"/>
</dbReference>
<protein>
    <recommendedName>
        <fullName evidence="1">Ig-like domain-containing protein</fullName>
    </recommendedName>
</protein>
<dbReference type="PROSITE" id="PS50835">
    <property type="entry name" value="IG_LIKE"/>
    <property type="match status" value="1"/>
</dbReference>
<organism evidence="2 3">
    <name type="scientific">Myripristis murdjan</name>
    <name type="common">pinecone soldierfish</name>
    <dbReference type="NCBI Taxonomy" id="586833"/>
    <lineage>
        <taxon>Eukaryota</taxon>
        <taxon>Metazoa</taxon>
        <taxon>Chordata</taxon>
        <taxon>Craniata</taxon>
        <taxon>Vertebrata</taxon>
        <taxon>Euteleostomi</taxon>
        <taxon>Actinopterygii</taxon>
        <taxon>Neopterygii</taxon>
        <taxon>Teleostei</taxon>
        <taxon>Neoteleostei</taxon>
        <taxon>Acanthomorphata</taxon>
        <taxon>Holocentriformes</taxon>
        <taxon>Holocentridae</taxon>
        <taxon>Myripristis</taxon>
    </lineage>
</organism>
<dbReference type="Gene3D" id="2.60.40.10">
    <property type="entry name" value="Immunoglobulins"/>
    <property type="match status" value="1"/>
</dbReference>
<dbReference type="InterPro" id="IPR003598">
    <property type="entry name" value="Ig_sub2"/>
</dbReference>
<dbReference type="GO" id="GO:0033691">
    <property type="term" value="F:sialic acid binding"/>
    <property type="evidence" value="ECO:0007669"/>
    <property type="project" value="TreeGrafter"/>
</dbReference>
<dbReference type="GeneTree" id="ENSGT00990000213127"/>
<reference evidence="2" key="2">
    <citation type="submission" date="2025-08" db="UniProtKB">
        <authorList>
            <consortium name="Ensembl"/>
        </authorList>
    </citation>
    <scope>IDENTIFICATION</scope>
</reference>
<dbReference type="Pfam" id="PF13895">
    <property type="entry name" value="Ig_2"/>
    <property type="match status" value="1"/>
</dbReference>
<dbReference type="GO" id="GO:0070062">
    <property type="term" value="C:extracellular exosome"/>
    <property type="evidence" value="ECO:0007669"/>
    <property type="project" value="TreeGrafter"/>
</dbReference>
<dbReference type="GO" id="GO:0042609">
    <property type="term" value="F:CD4 receptor binding"/>
    <property type="evidence" value="ECO:0007669"/>
    <property type="project" value="TreeGrafter"/>
</dbReference>
<dbReference type="GO" id="GO:0050859">
    <property type="term" value="P:negative regulation of B cell receptor signaling pathway"/>
    <property type="evidence" value="ECO:0007669"/>
    <property type="project" value="TreeGrafter"/>
</dbReference>
<evidence type="ECO:0000313" key="2">
    <source>
        <dbReference type="Ensembl" id="ENSMMDP00005048807.1"/>
    </source>
</evidence>
<sequence>LKTELRPLGVTVETNKRSEITEEDDIVLTCAVSRSNPEPHSFRWYQNNNRVGEGKTYEIKQIQPERSGSYTCEATNSVGAARSQPYQINVLCKFHNPWSSTSQEQGPYFQSQNLLLMLFFKVGTV</sequence>
<dbReference type="PANTHER" id="PTHR46958:SF1">
    <property type="entry name" value="B-CELL RECEPTOR CD22"/>
    <property type="match status" value="1"/>
</dbReference>
<evidence type="ECO:0000313" key="3">
    <source>
        <dbReference type="Proteomes" id="UP000472263"/>
    </source>
</evidence>
<dbReference type="PANTHER" id="PTHR46958">
    <property type="entry name" value="B-CELL RECEPTOR CD22"/>
    <property type="match status" value="1"/>
</dbReference>
<dbReference type="GO" id="GO:0005769">
    <property type="term" value="C:early endosome"/>
    <property type="evidence" value="ECO:0007669"/>
    <property type="project" value="TreeGrafter"/>
</dbReference>
<keyword evidence="3" id="KW-1185">Reference proteome</keyword>
<proteinExistence type="predicted"/>
<name>A0A668A646_9TELE</name>
<accession>A0A668A646</accession>
<dbReference type="InParanoid" id="A0A668A646"/>
<dbReference type="GO" id="GO:0055037">
    <property type="term" value="C:recycling endosome"/>
    <property type="evidence" value="ECO:0007669"/>
    <property type="project" value="TreeGrafter"/>
</dbReference>